<dbReference type="GO" id="GO:0016020">
    <property type="term" value="C:membrane"/>
    <property type="evidence" value="ECO:0007669"/>
    <property type="project" value="InterPro"/>
</dbReference>
<evidence type="ECO:0000256" key="4">
    <source>
        <dbReference type="ARBA" id="ARBA00022692"/>
    </source>
</evidence>
<evidence type="ECO:0000313" key="10">
    <source>
        <dbReference type="Proteomes" id="UP000886884"/>
    </source>
</evidence>
<feature type="transmembrane region" description="Helical" evidence="8">
    <location>
        <begin position="143"/>
        <end position="159"/>
    </location>
</feature>
<accession>A0A9D1P786</accession>
<name>A0A9D1P786_9FIRM</name>
<dbReference type="EMBL" id="DVOT01000093">
    <property type="protein sequence ID" value="HIV27366.1"/>
    <property type="molecule type" value="Genomic_DNA"/>
</dbReference>
<dbReference type="Pfam" id="PF04647">
    <property type="entry name" value="AgrB"/>
    <property type="match status" value="1"/>
</dbReference>
<evidence type="ECO:0000256" key="3">
    <source>
        <dbReference type="ARBA" id="ARBA00022670"/>
    </source>
</evidence>
<keyword evidence="4 8" id="KW-0812">Transmembrane</keyword>
<feature type="transmembrane region" description="Helical" evidence="8">
    <location>
        <begin position="42"/>
        <end position="65"/>
    </location>
</feature>
<dbReference type="Proteomes" id="UP000886884">
    <property type="component" value="Unassembled WGS sequence"/>
</dbReference>
<keyword evidence="3" id="KW-0645">Protease</keyword>
<evidence type="ECO:0000256" key="5">
    <source>
        <dbReference type="ARBA" id="ARBA00022801"/>
    </source>
</evidence>
<protein>
    <submittedName>
        <fullName evidence="9">Accessory gene regulator B family protein</fullName>
    </submittedName>
</protein>
<evidence type="ECO:0000256" key="7">
    <source>
        <dbReference type="ARBA" id="ARBA00023136"/>
    </source>
</evidence>
<evidence type="ECO:0000256" key="8">
    <source>
        <dbReference type="SAM" id="Phobius"/>
    </source>
</evidence>
<keyword evidence="1" id="KW-1003">Cell membrane</keyword>
<dbReference type="GO" id="GO:0008233">
    <property type="term" value="F:peptidase activity"/>
    <property type="evidence" value="ECO:0007669"/>
    <property type="project" value="UniProtKB-KW"/>
</dbReference>
<reference evidence="9" key="2">
    <citation type="journal article" date="2021" name="PeerJ">
        <title>Extensive microbial diversity within the chicken gut microbiome revealed by metagenomics and culture.</title>
        <authorList>
            <person name="Gilroy R."/>
            <person name="Ravi A."/>
            <person name="Getino M."/>
            <person name="Pursley I."/>
            <person name="Horton D.L."/>
            <person name="Alikhan N.F."/>
            <person name="Baker D."/>
            <person name="Gharbi K."/>
            <person name="Hall N."/>
            <person name="Watson M."/>
            <person name="Adriaenssens E.M."/>
            <person name="Foster-Nyarko E."/>
            <person name="Jarju S."/>
            <person name="Secka A."/>
            <person name="Antonio M."/>
            <person name="Oren A."/>
            <person name="Chaudhuri R.R."/>
            <person name="La Ragione R."/>
            <person name="Hildebrand F."/>
            <person name="Pallen M.J."/>
        </authorList>
    </citation>
    <scope>NUCLEOTIDE SEQUENCE</scope>
    <source>
        <strain evidence="9">CHK183-6373</strain>
    </source>
</reference>
<reference evidence="9" key="1">
    <citation type="submission" date="2020-10" db="EMBL/GenBank/DDBJ databases">
        <authorList>
            <person name="Gilroy R."/>
        </authorList>
    </citation>
    <scope>NUCLEOTIDE SEQUENCE</scope>
    <source>
        <strain evidence="9">CHK183-6373</strain>
    </source>
</reference>
<organism evidence="9 10">
    <name type="scientific">Candidatus Ornithocaccomicrobium faecavium</name>
    <dbReference type="NCBI Taxonomy" id="2840890"/>
    <lineage>
        <taxon>Bacteria</taxon>
        <taxon>Bacillati</taxon>
        <taxon>Bacillota</taxon>
        <taxon>Clostridia</taxon>
        <taxon>Candidatus Ornithocaccomicrobium</taxon>
    </lineage>
</organism>
<dbReference type="InterPro" id="IPR006741">
    <property type="entry name" value="AgrB"/>
</dbReference>
<dbReference type="AlphaFoldDB" id="A0A9D1P786"/>
<sequence>MFKRVERLVDWWIRTGAAQEEDREVLAYGADLALYTVASTGALLLTGLVWGRWWEAAVIIACFYLNQTNGGGFHAASHGKCFGTMWLGLCLCLLSFSVRLPRVAYAVCMAASLAALLAVPLVLHKNKAYLENRRAALVRKSRAILRIEAACAAAILLLGSWTLWHAAACGLLASAASRLAAFALAKRTGRALS</sequence>
<feature type="transmembrane region" description="Helical" evidence="8">
    <location>
        <begin position="103"/>
        <end position="123"/>
    </location>
</feature>
<keyword evidence="5" id="KW-0378">Hydrolase</keyword>
<dbReference type="GO" id="GO:0006508">
    <property type="term" value="P:proteolysis"/>
    <property type="evidence" value="ECO:0007669"/>
    <property type="project" value="UniProtKB-KW"/>
</dbReference>
<proteinExistence type="predicted"/>
<evidence type="ECO:0000256" key="2">
    <source>
        <dbReference type="ARBA" id="ARBA00022654"/>
    </source>
</evidence>
<keyword evidence="7 8" id="KW-0472">Membrane</keyword>
<dbReference type="GO" id="GO:0009372">
    <property type="term" value="P:quorum sensing"/>
    <property type="evidence" value="ECO:0007669"/>
    <property type="project" value="UniProtKB-KW"/>
</dbReference>
<evidence type="ECO:0000313" key="9">
    <source>
        <dbReference type="EMBL" id="HIV27366.1"/>
    </source>
</evidence>
<keyword evidence="2" id="KW-0673">Quorum sensing</keyword>
<evidence type="ECO:0000256" key="6">
    <source>
        <dbReference type="ARBA" id="ARBA00022989"/>
    </source>
</evidence>
<comment type="caution">
    <text evidence="9">The sequence shown here is derived from an EMBL/GenBank/DDBJ whole genome shotgun (WGS) entry which is preliminary data.</text>
</comment>
<gene>
    <name evidence="9" type="ORF">IAA64_05325</name>
</gene>
<evidence type="ECO:0000256" key="1">
    <source>
        <dbReference type="ARBA" id="ARBA00022475"/>
    </source>
</evidence>
<keyword evidence="6 8" id="KW-1133">Transmembrane helix</keyword>